<keyword evidence="2" id="KW-1185">Reference proteome</keyword>
<comment type="caution">
    <text evidence="1">The sequence shown here is derived from an EMBL/GenBank/DDBJ whole genome shotgun (WGS) entry which is preliminary data.</text>
</comment>
<dbReference type="Proteomes" id="UP000650467">
    <property type="component" value="Unassembled WGS sequence"/>
</dbReference>
<dbReference type="AlphaFoldDB" id="A0A835STS9"/>
<sequence>MIGEPNIASTQCKGNLNGWMPKPNKNPRWGQALFSGGRTVGSVANVTIRVAFVTQTPKLVYSSIELVVYNSGATGGGSTGAAIMRVPIAANVTRSAIKCPGFLTLAPVPVAGYPVGIDATTWPNWKIAGVRINMGVGNKKPKTSIDAVGLNLK</sequence>
<name>A0A835STS9_CHLIN</name>
<evidence type="ECO:0000313" key="2">
    <source>
        <dbReference type="Proteomes" id="UP000650467"/>
    </source>
</evidence>
<dbReference type="OrthoDB" id="527933at2759"/>
<dbReference type="EMBL" id="JAEHOC010000036">
    <property type="protein sequence ID" value="KAG2428149.1"/>
    <property type="molecule type" value="Genomic_DNA"/>
</dbReference>
<protein>
    <submittedName>
        <fullName evidence="1">Uncharacterized protein</fullName>
    </submittedName>
</protein>
<accession>A0A835STS9</accession>
<proteinExistence type="predicted"/>
<reference evidence="1" key="1">
    <citation type="journal article" date="2020" name="bioRxiv">
        <title>Comparative genomics of Chlamydomonas.</title>
        <authorList>
            <person name="Craig R.J."/>
            <person name="Hasan A.R."/>
            <person name="Ness R.W."/>
            <person name="Keightley P.D."/>
        </authorList>
    </citation>
    <scope>NUCLEOTIDE SEQUENCE</scope>
    <source>
        <strain evidence="1">SAG 7.73</strain>
    </source>
</reference>
<evidence type="ECO:0000313" key="1">
    <source>
        <dbReference type="EMBL" id="KAG2428149.1"/>
    </source>
</evidence>
<gene>
    <name evidence="1" type="ORF">HXX76_011829</name>
</gene>
<organism evidence="1 2">
    <name type="scientific">Chlamydomonas incerta</name>
    <dbReference type="NCBI Taxonomy" id="51695"/>
    <lineage>
        <taxon>Eukaryota</taxon>
        <taxon>Viridiplantae</taxon>
        <taxon>Chlorophyta</taxon>
        <taxon>core chlorophytes</taxon>
        <taxon>Chlorophyceae</taxon>
        <taxon>CS clade</taxon>
        <taxon>Chlamydomonadales</taxon>
        <taxon>Chlamydomonadaceae</taxon>
        <taxon>Chlamydomonas</taxon>
    </lineage>
</organism>